<evidence type="ECO:0000259" key="2">
    <source>
        <dbReference type="Pfam" id="PF03413"/>
    </source>
</evidence>
<dbReference type="Proteomes" id="UP000037020">
    <property type="component" value="Unassembled WGS sequence"/>
</dbReference>
<feature type="domain" description="PepSY" evidence="2">
    <location>
        <begin position="31"/>
        <end position="90"/>
    </location>
</feature>
<dbReference type="Pfam" id="PF03413">
    <property type="entry name" value="PepSY"/>
    <property type="match status" value="2"/>
</dbReference>
<feature type="compositionally biased region" description="Basic and acidic residues" evidence="1">
    <location>
        <begin position="90"/>
        <end position="109"/>
    </location>
</feature>
<reference evidence="3 4" key="1">
    <citation type="submission" date="2015-07" db="EMBL/GenBank/DDBJ databases">
        <authorList>
            <person name="Ju K.-S."/>
            <person name="Doroghazi J.R."/>
            <person name="Metcalf W.W."/>
        </authorList>
    </citation>
    <scope>NUCLEOTIDE SEQUENCE [LARGE SCALE GENOMIC DNA]</scope>
    <source>
        <strain evidence="3 4">NRRL B-3589</strain>
    </source>
</reference>
<gene>
    <name evidence="3" type="ORF">ADK38_43015</name>
</gene>
<keyword evidence="4" id="KW-1185">Reference proteome</keyword>
<feature type="region of interest" description="Disordered" evidence="1">
    <location>
        <begin position="1"/>
        <end position="21"/>
    </location>
</feature>
<dbReference type="InterPro" id="IPR025711">
    <property type="entry name" value="PepSY"/>
</dbReference>
<evidence type="ECO:0000256" key="1">
    <source>
        <dbReference type="SAM" id="MobiDB-lite"/>
    </source>
</evidence>
<evidence type="ECO:0000313" key="3">
    <source>
        <dbReference type="EMBL" id="KOG57439.1"/>
    </source>
</evidence>
<comment type="caution">
    <text evidence="3">The sequence shown here is derived from an EMBL/GenBank/DDBJ whole genome shotgun (WGS) entry which is preliminary data.</text>
</comment>
<protein>
    <submittedName>
        <fullName evidence="3">Peptidase M4</fullName>
    </submittedName>
</protein>
<accession>A0ABR5IT20</accession>
<feature type="domain" description="PepSY" evidence="2">
    <location>
        <begin position="112"/>
        <end position="172"/>
    </location>
</feature>
<sequence length="177" mass="18934">SSAPASNSASGTAGLTEDQAERKALLPTAKVGYERAAKTAAGAVPNGKVAHIELKRITGGGSEWRSKVAERDGTAHDVRVDAGSGKVTRSRKEPDQDGDDKRKLADRLNKAKISAQQAVRTSAERKPGTTTAVEIDDRDDGTLIWSVDLVNTDNWNKTTFDVDAANGKVLREHVDRD</sequence>
<organism evidence="3 4">
    <name type="scientific">Streptomyces varsoviensis</name>
    <dbReference type="NCBI Taxonomy" id="67373"/>
    <lineage>
        <taxon>Bacteria</taxon>
        <taxon>Bacillati</taxon>
        <taxon>Actinomycetota</taxon>
        <taxon>Actinomycetes</taxon>
        <taxon>Kitasatosporales</taxon>
        <taxon>Streptomycetaceae</taxon>
        <taxon>Streptomyces</taxon>
    </lineage>
</organism>
<name>A0ABR5IT20_9ACTN</name>
<proteinExistence type="predicted"/>
<dbReference type="EMBL" id="LGUT01004192">
    <property type="protein sequence ID" value="KOG57439.1"/>
    <property type="molecule type" value="Genomic_DNA"/>
</dbReference>
<evidence type="ECO:0000313" key="4">
    <source>
        <dbReference type="Proteomes" id="UP000037020"/>
    </source>
</evidence>
<feature type="non-terminal residue" evidence="3">
    <location>
        <position position="1"/>
    </location>
</feature>
<feature type="region of interest" description="Disordered" evidence="1">
    <location>
        <begin position="60"/>
        <end position="134"/>
    </location>
</feature>
<dbReference type="Gene3D" id="3.10.450.40">
    <property type="match status" value="2"/>
</dbReference>
<feature type="compositionally biased region" description="Polar residues" evidence="1">
    <location>
        <begin position="1"/>
        <end position="13"/>
    </location>
</feature>
<feature type="compositionally biased region" description="Basic and acidic residues" evidence="1">
    <location>
        <begin position="64"/>
        <end position="80"/>
    </location>
</feature>